<keyword evidence="1" id="KW-0472">Membrane</keyword>
<dbReference type="AlphaFoldDB" id="A0A084SHT2"/>
<protein>
    <submittedName>
        <fullName evidence="2">Uncharacterized protein</fullName>
    </submittedName>
</protein>
<reference evidence="2 3" key="1">
    <citation type="submission" date="2014-07" db="EMBL/GenBank/DDBJ databases">
        <title>Draft Genome Sequence of Gephyronic Acid Producer, Cystobacter violaceus Strain Cb vi76.</title>
        <authorList>
            <person name="Stevens D.C."/>
            <person name="Young J."/>
            <person name="Carmichael R."/>
            <person name="Tan J."/>
            <person name="Taylor R.E."/>
        </authorList>
    </citation>
    <scope>NUCLEOTIDE SEQUENCE [LARGE SCALE GENOMIC DNA]</scope>
    <source>
        <strain evidence="2 3">Cb vi76</strain>
    </source>
</reference>
<evidence type="ECO:0000313" key="2">
    <source>
        <dbReference type="EMBL" id="KFA88017.1"/>
    </source>
</evidence>
<dbReference type="EMBL" id="JPMI01000306">
    <property type="protein sequence ID" value="KFA88017.1"/>
    <property type="molecule type" value="Genomic_DNA"/>
</dbReference>
<dbReference type="Proteomes" id="UP000028547">
    <property type="component" value="Unassembled WGS sequence"/>
</dbReference>
<feature type="transmembrane region" description="Helical" evidence="1">
    <location>
        <begin position="78"/>
        <end position="100"/>
    </location>
</feature>
<gene>
    <name evidence="2" type="ORF">Q664_43935</name>
</gene>
<keyword evidence="1" id="KW-0812">Transmembrane</keyword>
<evidence type="ECO:0000256" key="1">
    <source>
        <dbReference type="SAM" id="Phobius"/>
    </source>
</evidence>
<organism evidence="2 3">
    <name type="scientific">Archangium violaceum Cb vi76</name>
    <dbReference type="NCBI Taxonomy" id="1406225"/>
    <lineage>
        <taxon>Bacteria</taxon>
        <taxon>Pseudomonadati</taxon>
        <taxon>Myxococcota</taxon>
        <taxon>Myxococcia</taxon>
        <taxon>Myxococcales</taxon>
        <taxon>Cystobacterineae</taxon>
        <taxon>Archangiaceae</taxon>
        <taxon>Archangium</taxon>
    </lineage>
</organism>
<feature type="transmembrane region" description="Helical" evidence="1">
    <location>
        <begin position="45"/>
        <end position="66"/>
    </location>
</feature>
<feature type="transmembrane region" description="Helical" evidence="1">
    <location>
        <begin position="20"/>
        <end position="39"/>
    </location>
</feature>
<comment type="caution">
    <text evidence="2">The sequence shown here is derived from an EMBL/GenBank/DDBJ whole genome shotgun (WGS) entry which is preliminary data.</text>
</comment>
<sequence length="112" mass="11791">MHDAPPSRSDMPSLEPSSRLAATAFYLAVGSAGVIFTSAFSLVMWAVGCVLALVALVLGGVSYFRLEATFDFVGQKRSKAAMIVSGLVLGLTVALVLLFLRGLSQTSPSSWH</sequence>
<evidence type="ECO:0000313" key="3">
    <source>
        <dbReference type="Proteomes" id="UP000028547"/>
    </source>
</evidence>
<keyword evidence="1" id="KW-1133">Transmembrane helix</keyword>
<proteinExistence type="predicted"/>
<accession>A0A084SHT2</accession>
<name>A0A084SHT2_9BACT</name>